<accession>A0A7U9XWA2</accession>
<proteinExistence type="predicted"/>
<evidence type="ECO:0000313" key="2">
    <source>
        <dbReference type="Proteomes" id="UP000620133"/>
    </source>
</evidence>
<dbReference type="Proteomes" id="UP000620133">
    <property type="component" value="Chromosome"/>
</dbReference>
<dbReference type="AlphaFoldDB" id="A0A7U9XWA2"/>
<dbReference type="KEGG" id="manr:MPAN_011320"/>
<reference evidence="1" key="1">
    <citation type="submission" date="2021-01" db="EMBL/GenBank/DDBJ databases">
        <title>Draft genome sequence of Acholeplasmataceae bacterium strain Mahy22.</title>
        <authorList>
            <person name="Watanabe M."/>
            <person name="Kojima H."/>
            <person name="Fukui M."/>
        </authorList>
    </citation>
    <scope>NUCLEOTIDE SEQUENCE</scope>
    <source>
        <strain evidence="1">Mahy22</strain>
    </source>
</reference>
<protein>
    <submittedName>
        <fullName evidence="1">Uncharacterized protein</fullName>
    </submittedName>
</protein>
<name>A0A7U9XWA2_9MOLU</name>
<gene>
    <name evidence="1" type="ORF">MPAN_011320</name>
</gene>
<dbReference type="EMBL" id="AP024412">
    <property type="protein sequence ID" value="BCR36239.1"/>
    <property type="molecule type" value="Genomic_DNA"/>
</dbReference>
<evidence type="ECO:0000313" key="1">
    <source>
        <dbReference type="EMBL" id="BCR36239.1"/>
    </source>
</evidence>
<sequence length="257" mass="29110">MMSLTKKFKYIILTIAFLFLTILGTVTYTWFVLINRTDSFVATAAKIDISYSIYLDGIMLEPDEFSIDTGTSTMTKTGIYSINVTDFEADDYIDNLRVDIHVNSTVDTYLRVSIIDALTLSTIDFEGNKGEVSIVDQPINYAFSREWDVNGTLYDDLFDAETALGGITINDTVTKIDHWFDNKLNDGYYYFPQVIEREMDSSPETISFIEEYDGDEFDTKSFGYTLQFAILVEAVQAGNMAPVYNWGLADTPWGGSW</sequence>
<organism evidence="1 2">
    <name type="scientific">Mariniplasma anaerobium</name>
    <dbReference type="NCBI Taxonomy" id="2735436"/>
    <lineage>
        <taxon>Bacteria</taxon>
        <taxon>Bacillati</taxon>
        <taxon>Mycoplasmatota</taxon>
        <taxon>Mollicutes</taxon>
        <taxon>Acholeplasmatales</taxon>
        <taxon>Acholeplasmataceae</taxon>
        <taxon>Mariniplasma</taxon>
    </lineage>
</organism>
<keyword evidence="2" id="KW-1185">Reference proteome</keyword>